<keyword evidence="2" id="KW-1185">Reference proteome</keyword>
<dbReference type="EMBL" id="CM009298">
    <property type="protein sequence ID" value="PNT20715.1"/>
    <property type="molecule type" value="Genomic_DNA"/>
</dbReference>
<dbReference type="InParanoid" id="A0A2K1Z616"/>
<protein>
    <submittedName>
        <fullName evidence="1">Uncharacterized protein</fullName>
    </submittedName>
</protein>
<dbReference type="PANTHER" id="PTHR47926:SF347">
    <property type="entry name" value="PENTATRICOPEPTIDE REPEAT-CONTAINING PROTEIN"/>
    <property type="match status" value="1"/>
</dbReference>
<dbReference type="InterPro" id="IPR046960">
    <property type="entry name" value="PPR_At4g14850-like_plant"/>
</dbReference>
<dbReference type="GO" id="GO:0003723">
    <property type="term" value="F:RNA binding"/>
    <property type="evidence" value="ECO:0007669"/>
    <property type="project" value="InterPro"/>
</dbReference>
<evidence type="ECO:0000313" key="1">
    <source>
        <dbReference type="EMBL" id="PNT20715.1"/>
    </source>
</evidence>
<evidence type="ECO:0000313" key="2">
    <source>
        <dbReference type="Proteomes" id="UP000006729"/>
    </source>
</evidence>
<sequence length="183" mass="20408">MPQRNVKSWNIIVSAHVKSQNLRQAKAIFDSVPVRFANFYAKLCNLNHGRQLHSYTVKTGSYGSDFVVGSLIDMNYKCRCFKEALGFLSVCADLRNLKIGKIKTMLVLEYESFELLSKFIAKEAVIPDALILVSALGASAFHVQAALGPGTQAHSCAFRIGVEMNIKMMKVGCHMQPMRKFCQ</sequence>
<gene>
    <name evidence="1" type="ORF">POPTR_009G107900</name>
</gene>
<proteinExistence type="predicted"/>
<accession>A0A2K1Z616</accession>
<organism evidence="1 2">
    <name type="scientific">Populus trichocarpa</name>
    <name type="common">Western balsam poplar</name>
    <name type="synonym">Populus balsamifera subsp. trichocarpa</name>
    <dbReference type="NCBI Taxonomy" id="3694"/>
    <lineage>
        <taxon>Eukaryota</taxon>
        <taxon>Viridiplantae</taxon>
        <taxon>Streptophyta</taxon>
        <taxon>Embryophyta</taxon>
        <taxon>Tracheophyta</taxon>
        <taxon>Spermatophyta</taxon>
        <taxon>Magnoliopsida</taxon>
        <taxon>eudicotyledons</taxon>
        <taxon>Gunneridae</taxon>
        <taxon>Pentapetalae</taxon>
        <taxon>rosids</taxon>
        <taxon>fabids</taxon>
        <taxon>Malpighiales</taxon>
        <taxon>Salicaceae</taxon>
        <taxon>Saliceae</taxon>
        <taxon>Populus</taxon>
    </lineage>
</organism>
<dbReference type="Proteomes" id="UP000006729">
    <property type="component" value="Chromosome 9"/>
</dbReference>
<dbReference type="PANTHER" id="PTHR47926">
    <property type="entry name" value="PENTATRICOPEPTIDE REPEAT-CONTAINING PROTEIN"/>
    <property type="match status" value="1"/>
</dbReference>
<dbReference type="AlphaFoldDB" id="A0A2K1Z616"/>
<dbReference type="STRING" id="3694.A0A2K1Z616"/>
<name>A0A2K1Z616_POPTR</name>
<reference evidence="1 2" key="1">
    <citation type="journal article" date="2006" name="Science">
        <title>The genome of black cottonwood, Populus trichocarpa (Torr. &amp; Gray).</title>
        <authorList>
            <person name="Tuskan G.A."/>
            <person name="Difazio S."/>
            <person name="Jansson S."/>
            <person name="Bohlmann J."/>
            <person name="Grigoriev I."/>
            <person name="Hellsten U."/>
            <person name="Putnam N."/>
            <person name="Ralph S."/>
            <person name="Rombauts S."/>
            <person name="Salamov A."/>
            <person name="Schein J."/>
            <person name="Sterck L."/>
            <person name="Aerts A."/>
            <person name="Bhalerao R.R."/>
            <person name="Bhalerao R.P."/>
            <person name="Blaudez D."/>
            <person name="Boerjan W."/>
            <person name="Brun A."/>
            <person name="Brunner A."/>
            <person name="Busov V."/>
            <person name="Campbell M."/>
            <person name="Carlson J."/>
            <person name="Chalot M."/>
            <person name="Chapman J."/>
            <person name="Chen G.L."/>
            <person name="Cooper D."/>
            <person name="Coutinho P.M."/>
            <person name="Couturier J."/>
            <person name="Covert S."/>
            <person name="Cronk Q."/>
            <person name="Cunningham R."/>
            <person name="Davis J."/>
            <person name="Degroeve S."/>
            <person name="Dejardin A."/>
            <person name="Depamphilis C."/>
            <person name="Detter J."/>
            <person name="Dirks B."/>
            <person name="Dubchak I."/>
            <person name="Duplessis S."/>
            <person name="Ehlting J."/>
            <person name="Ellis B."/>
            <person name="Gendler K."/>
            <person name="Goodstein D."/>
            <person name="Gribskov M."/>
            <person name="Grimwood J."/>
            <person name="Groover A."/>
            <person name="Gunter L."/>
            <person name="Hamberger B."/>
            <person name="Heinze B."/>
            <person name="Helariutta Y."/>
            <person name="Henrissat B."/>
            <person name="Holligan D."/>
            <person name="Holt R."/>
            <person name="Huang W."/>
            <person name="Islam-Faridi N."/>
            <person name="Jones S."/>
            <person name="Jones-Rhoades M."/>
            <person name="Jorgensen R."/>
            <person name="Joshi C."/>
            <person name="Kangasjarvi J."/>
            <person name="Karlsson J."/>
            <person name="Kelleher C."/>
            <person name="Kirkpatrick R."/>
            <person name="Kirst M."/>
            <person name="Kohler A."/>
            <person name="Kalluri U."/>
            <person name="Larimer F."/>
            <person name="Leebens-Mack J."/>
            <person name="Leple J.C."/>
            <person name="Locascio P."/>
            <person name="Lou Y."/>
            <person name="Lucas S."/>
            <person name="Martin F."/>
            <person name="Montanini B."/>
            <person name="Napoli C."/>
            <person name="Nelson D.R."/>
            <person name="Nelson C."/>
            <person name="Nieminen K."/>
            <person name="Nilsson O."/>
            <person name="Pereda V."/>
            <person name="Peter G."/>
            <person name="Philippe R."/>
            <person name="Pilate G."/>
            <person name="Poliakov A."/>
            <person name="Razumovskaya J."/>
            <person name="Richardson P."/>
            <person name="Rinaldi C."/>
            <person name="Ritland K."/>
            <person name="Rouze P."/>
            <person name="Ryaboy D."/>
            <person name="Schmutz J."/>
            <person name="Schrader J."/>
            <person name="Segerman B."/>
            <person name="Shin H."/>
            <person name="Siddiqui A."/>
            <person name="Sterky F."/>
            <person name="Terry A."/>
            <person name="Tsai C.J."/>
            <person name="Uberbacher E."/>
            <person name="Unneberg P."/>
            <person name="Vahala J."/>
            <person name="Wall K."/>
            <person name="Wessler S."/>
            <person name="Yang G."/>
            <person name="Yin T."/>
            <person name="Douglas C."/>
            <person name="Marra M."/>
            <person name="Sandberg G."/>
            <person name="Van de Peer Y."/>
            <person name="Rokhsar D."/>
        </authorList>
    </citation>
    <scope>NUCLEOTIDE SEQUENCE [LARGE SCALE GENOMIC DNA]</scope>
    <source>
        <strain evidence="2">cv. Nisqually</strain>
    </source>
</reference>
<dbReference type="GO" id="GO:0009451">
    <property type="term" value="P:RNA modification"/>
    <property type="evidence" value="ECO:0007669"/>
    <property type="project" value="InterPro"/>
</dbReference>